<proteinExistence type="inferred from homology"/>
<accession>A0A835R6L5</accession>
<dbReference type="OrthoDB" id="287041at2759"/>
<dbReference type="AlphaFoldDB" id="A0A835R6L5"/>
<dbReference type="InterPro" id="IPR002885">
    <property type="entry name" value="PPR_rpt"/>
</dbReference>
<comment type="similarity">
    <text evidence="1">Belongs to the PPR family. P subfamily.</text>
</comment>
<dbReference type="PANTHER" id="PTHR47941">
    <property type="entry name" value="PENTATRICOPEPTIDE REPEAT-CONTAINING PROTEIN 3, MITOCHONDRIAL"/>
    <property type="match status" value="1"/>
</dbReference>
<feature type="repeat" description="PPR" evidence="3">
    <location>
        <begin position="411"/>
        <end position="446"/>
    </location>
</feature>
<evidence type="ECO:0008006" key="6">
    <source>
        <dbReference type="Google" id="ProtNLM"/>
    </source>
</evidence>
<feature type="repeat" description="PPR" evidence="3">
    <location>
        <begin position="200"/>
        <end position="234"/>
    </location>
</feature>
<dbReference type="Pfam" id="PF13041">
    <property type="entry name" value="PPR_2"/>
    <property type="match status" value="2"/>
</dbReference>
<reference evidence="4 5" key="1">
    <citation type="journal article" date="2020" name="Nat. Food">
        <title>A phased Vanilla planifolia genome enables genetic improvement of flavour and production.</title>
        <authorList>
            <person name="Hasing T."/>
            <person name="Tang H."/>
            <person name="Brym M."/>
            <person name="Khazi F."/>
            <person name="Huang T."/>
            <person name="Chambers A.H."/>
        </authorList>
    </citation>
    <scope>NUCLEOTIDE SEQUENCE [LARGE SCALE GENOMIC DNA]</scope>
    <source>
        <tissue evidence="4">Leaf</tissue>
    </source>
</reference>
<dbReference type="Gene3D" id="1.25.40.10">
    <property type="entry name" value="Tetratricopeptide repeat domain"/>
    <property type="match status" value="4"/>
</dbReference>
<feature type="repeat" description="PPR" evidence="3">
    <location>
        <begin position="271"/>
        <end position="305"/>
    </location>
</feature>
<dbReference type="Pfam" id="PF01535">
    <property type="entry name" value="PPR"/>
    <property type="match status" value="3"/>
</dbReference>
<feature type="repeat" description="PPR" evidence="3">
    <location>
        <begin position="376"/>
        <end position="410"/>
    </location>
</feature>
<evidence type="ECO:0000313" key="5">
    <source>
        <dbReference type="Proteomes" id="UP000636800"/>
    </source>
</evidence>
<keyword evidence="2" id="KW-0677">Repeat</keyword>
<feature type="repeat" description="PPR" evidence="3">
    <location>
        <begin position="306"/>
        <end position="340"/>
    </location>
</feature>
<sequence length="497" mass="56447">MLKMAMSTTFSRSFSRLRHLRLHSTAATDSSIATVVNDLCRVLSDFRSPQHDLECALRPSPSLSLLQQPSKSSSVAATSLLLRTVSSSGPPLPRFLHTPTAHLVLLDILASSRLFPLAWALLSDFRSHFVHPQSFRLLFRAYSAASLPADAIRAFRRMADFGLQPSIEDFQHLISSLCHNRLISPAQEFFYKCKSQFAVTQKIYTILMNGWASVGKPREALHLFDEMLQSGHLADVSAYNSLMAALCKGRELDEAQRRFHEMRTLHRLEPDAASFSIFIRAYCEAKDLNSCMRVLENMKRRNLTPNVFTYNAILKMLCYKEKVYEAYQLLDEMIDGGAKPDTWSYNTILAHHCKLREVNKARKLLARMDRDSCLPDRHTYNMLLKTLIGLGRFDQMLEVWESMEARGFHPSASSYAVMVHGLCRKKGKIGEACQFFEMMVDKGIPPYLSTCELLRGELRRLGLGDRIEGLVDKMRRSTSCTIQELSSAMDGSQRIEN</sequence>
<organism evidence="4 5">
    <name type="scientific">Vanilla planifolia</name>
    <name type="common">Vanilla</name>
    <dbReference type="NCBI Taxonomy" id="51239"/>
    <lineage>
        <taxon>Eukaryota</taxon>
        <taxon>Viridiplantae</taxon>
        <taxon>Streptophyta</taxon>
        <taxon>Embryophyta</taxon>
        <taxon>Tracheophyta</taxon>
        <taxon>Spermatophyta</taxon>
        <taxon>Magnoliopsida</taxon>
        <taxon>Liliopsida</taxon>
        <taxon>Asparagales</taxon>
        <taxon>Orchidaceae</taxon>
        <taxon>Vanilloideae</taxon>
        <taxon>Vanilleae</taxon>
        <taxon>Vanilla</taxon>
    </lineage>
</organism>
<evidence type="ECO:0000256" key="1">
    <source>
        <dbReference type="ARBA" id="ARBA00007626"/>
    </source>
</evidence>
<keyword evidence="5" id="KW-1185">Reference proteome</keyword>
<dbReference type="PROSITE" id="PS51375">
    <property type="entry name" value="PPR"/>
    <property type="match status" value="8"/>
</dbReference>
<evidence type="ECO:0000313" key="4">
    <source>
        <dbReference type="EMBL" id="KAG0481022.1"/>
    </source>
</evidence>
<feature type="repeat" description="PPR" evidence="3">
    <location>
        <begin position="235"/>
        <end position="265"/>
    </location>
</feature>
<dbReference type="EMBL" id="JADCNL010000005">
    <property type="protein sequence ID" value="KAG0481022.1"/>
    <property type="molecule type" value="Genomic_DNA"/>
</dbReference>
<dbReference type="InterPro" id="IPR011990">
    <property type="entry name" value="TPR-like_helical_dom_sf"/>
</dbReference>
<gene>
    <name evidence="4" type="ORF">HPP92_011880</name>
</gene>
<dbReference type="Proteomes" id="UP000636800">
    <property type="component" value="Chromosome 5"/>
</dbReference>
<evidence type="ECO:0000256" key="2">
    <source>
        <dbReference type="ARBA" id="ARBA00022737"/>
    </source>
</evidence>
<name>A0A835R6L5_VANPL</name>
<feature type="repeat" description="PPR" evidence="3">
    <location>
        <begin position="131"/>
        <end position="165"/>
    </location>
</feature>
<protein>
    <recommendedName>
        <fullName evidence="6">Pentatricopeptide repeat-containing protein</fullName>
    </recommendedName>
</protein>
<feature type="repeat" description="PPR" evidence="3">
    <location>
        <begin position="341"/>
        <end position="375"/>
    </location>
</feature>
<evidence type="ECO:0000256" key="3">
    <source>
        <dbReference type="PROSITE-ProRule" id="PRU00708"/>
    </source>
</evidence>
<dbReference type="NCBIfam" id="TIGR00756">
    <property type="entry name" value="PPR"/>
    <property type="match status" value="7"/>
</dbReference>
<comment type="caution">
    <text evidence="4">The sequence shown here is derived from an EMBL/GenBank/DDBJ whole genome shotgun (WGS) entry which is preliminary data.</text>
</comment>